<evidence type="ECO:0000256" key="1">
    <source>
        <dbReference type="ARBA" id="ARBA00022679"/>
    </source>
</evidence>
<name>A0A174A5D4_9FIRM</name>
<dbReference type="PANTHER" id="PTHR10584">
    <property type="entry name" value="SUGAR KINASE"/>
    <property type="match status" value="1"/>
</dbReference>
<keyword evidence="1 4" id="KW-0808">Transferase</keyword>
<evidence type="ECO:0000259" key="3">
    <source>
        <dbReference type="Pfam" id="PF00294"/>
    </source>
</evidence>
<organism evidence="4 5">
    <name type="scientific">Faecalicatena contorta</name>
    <dbReference type="NCBI Taxonomy" id="39482"/>
    <lineage>
        <taxon>Bacteria</taxon>
        <taxon>Bacillati</taxon>
        <taxon>Bacillota</taxon>
        <taxon>Clostridia</taxon>
        <taxon>Lachnospirales</taxon>
        <taxon>Lachnospiraceae</taxon>
        <taxon>Faecalicatena</taxon>
    </lineage>
</organism>
<dbReference type="SUPFAM" id="SSF53613">
    <property type="entry name" value="Ribokinase-like"/>
    <property type="match status" value="1"/>
</dbReference>
<dbReference type="Pfam" id="PF00294">
    <property type="entry name" value="PfkB"/>
    <property type="match status" value="1"/>
</dbReference>
<evidence type="ECO:0000313" key="5">
    <source>
        <dbReference type="Proteomes" id="UP000095544"/>
    </source>
</evidence>
<dbReference type="InterPro" id="IPR011611">
    <property type="entry name" value="PfkB_dom"/>
</dbReference>
<reference evidence="4 5" key="1">
    <citation type="submission" date="2015-09" db="EMBL/GenBank/DDBJ databases">
        <authorList>
            <consortium name="Pathogen Informatics"/>
        </authorList>
    </citation>
    <scope>NUCLEOTIDE SEQUENCE [LARGE SCALE GENOMIC DNA]</scope>
    <source>
        <strain evidence="4 5">2789STDY5834876</strain>
    </source>
</reference>
<dbReference type="GO" id="GO:0047590">
    <property type="term" value="F:5-dehydro-2-deoxygluconokinase activity"/>
    <property type="evidence" value="ECO:0007669"/>
    <property type="project" value="UniProtKB-EC"/>
</dbReference>
<gene>
    <name evidence="4" type="primary">iolC_1</name>
    <name evidence="4" type="ORF">ERS852491_00615</name>
</gene>
<feature type="domain" description="Carbohydrate kinase PfkB" evidence="3">
    <location>
        <begin position="39"/>
        <end position="310"/>
    </location>
</feature>
<evidence type="ECO:0000256" key="2">
    <source>
        <dbReference type="ARBA" id="ARBA00022777"/>
    </source>
</evidence>
<keyword evidence="2 4" id="KW-0418">Kinase</keyword>
<dbReference type="EMBL" id="CYZU01000004">
    <property type="protein sequence ID" value="CUN83724.1"/>
    <property type="molecule type" value="Genomic_DNA"/>
</dbReference>
<sequence>MKKYEFTVFGTATTVKVFKFKEFPQPGVTTPISNTNFDKLYYGGKAWNIAYNMIKLGVPVYPVLAYSDDRMQDEIHRVNAEYGTPVDAVFKSPKGEYDYLTCYMLEDENKNHITIGGYHSSEGHVDLRKLVAEHIPLRPEFLSDSRMAVLTCPKAGDLMPMYEAIKESGLPMVLSMSQDASVFNKENLEPILRDTAILFANESEVEWINEMYGYTDITDLFKFGKAEIIVKTLGIRGCIVYEKKCGEAVETTVPITDNAAGNVNAIGAGDAFVAGFLYGLSKGKDPVTAAQYGSTEASFIIEDYGSVTRAPSEEELLERNRQRPDAK</sequence>
<dbReference type="AlphaFoldDB" id="A0A174A5D4"/>
<proteinExistence type="predicted"/>
<dbReference type="EC" id="2.7.1.92" evidence="4"/>
<dbReference type="PANTHER" id="PTHR10584:SF166">
    <property type="entry name" value="RIBOKINASE"/>
    <property type="match status" value="1"/>
</dbReference>
<dbReference type="Gene3D" id="3.40.1190.20">
    <property type="match status" value="1"/>
</dbReference>
<protein>
    <submittedName>
        <fullName evidence="4">5-dehydro-2-deoxygluconokinase</fullName>
        <ecNumber evidence="4">2.7.1.92</ecNumber>
    </submittedName>
</protein>
<evidence type="ECO:0000313" key="4">
    <source>
        <dbReference type="EMBL" id="CUN83724.1"/>
    </source>
</evidence>
<accession>A0A174A5D4</accession>
<dbReference type="STRING" id="39482.ERS852491_00615"/>
<dbReference type="Proteomes" id="UP000095544">
    <property type="component" value="Unassembled WGS sequence"/>
</dbReference>
<dbReference type="InterPro" id="IPR029056">
    <property type="entry name" value="Ribokinase-like"/>
</dbReference>